<dbReference type="Proteomes" id="UP001595533">
    <property type="component" value="Unassembled WGS sequence"/>
</dbReference>
<organism evidence="2 3">
    <name type="scientific">Marinicella sediminis</name>
    <dbReference type="NCBI Taxonomy" id="1792834"/>
    <lineage>
        <taxon>Bacteria</taxon>
        <taxon>Pseudomonadati</taxon>
        <taxon>Pseudomonadota</taxon>
        <taxon>Gammaproteobacteria</taxon>
        <taxon>Lysobacterales</taxon>
        <taxon>Marinicellaceae</taxon>
        <taxon>Marinicella</taxon>
    </lineage>
</organism>
<gene>
    <name evidence="2" type="ORF">ACFODZ_09365</name>
</gene>
<name>A0ABV7J8I9_9GAMM</name>
<sequence length="630" mass="68867">MNQIYHNAGKALLFSGLLMLTPPVFAVSLSMNNSDPVGLSDDVNLDTIGDTFELKIEEPILCHTTLSSLPTNEIIANVVNPNNGGKQVPLLSNVRYGILSQLLSVEINNPKSACVTESKISYGDVIWRDDFTSFDLSYTNLPSQIVRGQDVDYSIHYENKYDFPVKVELIEYASEISLQNAAFFEAPSIWECVNHNGSTVICDEDNVPNVVSNMNLAQGTSAQIDVTRTVDSRSDFGENVQLMAVAFVIDESDDIIDTYVVNHTAQVVENSAPSINWLNQPSVSFTEDETQPLSLTFIIDDQTGARVDVPYLQQAISAANNKVQISNIVVFENQFDNYEVTFDVLPAPDAFTTQGNTEQINIIIEDQFGEFSNPLSTDVDITPVNDAPSFSVTCDHIVLNPTPRQGEQAVSCASQINSGRANWEYSDWLQNPTAGPGEDDQSMFYSFLNVSDPNQILDQQFIVNISPNMLLDDLLILTNPGASGLATFELQAMDNGGLQGNGCNDTQVGDGCDTFLYGQTLTVELLPSTYLISGMVNDLNPQDAIFVRLYDNSGASPVFLRNLPVNGNAQGGPEGFTFDQDPLLDGFEYHLETLGGDCEFDDGQGVRTLDFQGTINGADVSDILIFCNVP</sequence>
<evidence type="ECO:0000256" key="1">
    <source>
        <dbReference type="SAM" id="SignalP"/>
    </source>
</evidence>
<protein>
    <recommendedName>
        <fullName evidence="4">DUF11 domain-containing protein</fullName>
    </recommendedName>
</protein>
<keyword evidence="1" id="KW-0732">Signal</keyword>
<accession>A0ABV7J8I9</accession>
<evidence type="ECO:0008006" key="4">
    <source>
        <dbReference type="Google" id="ProtNLM"/>
    </source>
</evidence>
<proteinExistence type="predicted"/>
<keyword evidence="3" id="KW-1185">Reference proteome</keyword>
<dbReference type="EMBL" id="JBHRTS010000004">
    <property type="protein sequence ID" value="MFC3194448.1"/>
    <property type="molecule type" value="Genomic_DNA"/>
</dbReference>
<dbReference type="RefSeq" id="WP_077411157.1">
    <property type="nucleotide sequence ID" value="NZ_JBHRTS010000004.1"/>
</dbReference>
<evidence type="ECO:0000313" key="3">
    <source>
        <dbReference type="Proteomes" id="UP001595533"/>
    </source>
</evidence>
<feature type="signal peptide" evidence="1">
    <location>
        <begin position="1"/>
        <end position="26"/>
    </location>
</feature>
<feature type="chain" id="PRO_5046123510" description="DUF11 domain-containing protein" evidence="1">
    <location>
        <begin position="27"/>
        <end position="630"/>
    </location>
</feature>
<evidence type="ECO:0000313" key="2">
    <source>
        <dbReference type="EMBL" id="MFC3194448.1"/>
    </source>
</evidence>
<comment type="caution">
    <text evidence="2">The sequence shown here is derived from an EMBL/GenBank/DDBJ whole genome shotgun (WGS) entry which is preliminary data.</text>
</comment>
<reference evidence="3" key="1">
    <citation type="journal article" date="2019" name="Int. J. Syst. Evol. Microbiol.">
        <title>The Global Catalogue of Microorganisms (GCM) 10K type strain sequencing project: providing services to taxonomists for standard genome sequencing and annotation.</title>
        <authorList>
            <consortium name="The Broad Institute Genomics Platform"/>
            <consortium name="The Broad Institute Genome Sequencing Center for Infectious Disease"/>
            <person name="Wu L."/>
            <person name="Ma J."/>
        </authorList>
    </citation>
    <scope>NUCLEOTIDE SEQUENCE [LARGE SCALE GENOMIC DNA]</scope>
    <source>
        <strain evidence="3">KCTC 42953</strain>
    </source>
</reference>